<feature type="domain" description="SMODS and SLOG-associating 2TM effector" evidence="2">
    <location>
        <begin position="164"/>
        <end position="284"/>
    </location>
</feature>
<dbReference type="RefSeq" id="WP_345561340.1">
    <property type="nucleotide sequence ID" value="NZ_BAAAZX010000002.1"/>
</dbReference>
<dbReference type="InterPro" id="IPR041116">
    <property type="entry name" value="SLATT_3"/>
</dbReference>
<organism evidence="4 5">
    <name type="scientific">Streptomyces plumbiresistens</name>
    <dbReference type="NCBI Taxonomy" id="511811"/>
    <lineage>
        <taxon>Bacteria</taxon>
        <taxon>Bacillati</taxon>
        <taxon>Actinomycetota</taxon>
        <taxon>Actinomycetes</taxon>
        <taxon>Kitasatosporales</taxon>
        <taxon>Streptomycetaceae</taxon>
        <taxon>Streptomyces</taxon>
    </lineage>
</organism>
<dbReference type="NCBIfam" id="NF033634">
    <property type="entry name" value="SLATT_1"/>
    <property type="match status" value="1"/>
</dbReference>
<evidence type="ECO:0000313" key="5">
    <source>
        <dbReference type="Proteomes" id="UP001500456"/>
    </source>
</evidence>
<evidence type="ECO:0000259" key="2">
    <source>
        <dbReference type="Pfam" id="PF18181"/>
    </source>
</evidence>
<evidence type="ECO:0000256" key="1">
    <source>
        <dbReference type="SAM" id="Phobius"/>
    </source>
</evidence>
<gene>
    <name evidence="4" type="ORF">GCM10022232_10170</name>
</gene>
<accession>A0ABP7QC16</accession>
<dbReference type="Proteomes" id="UP001500456">
    <property type="component" value="Unassembled WGS sequence"/>
</dbReference>
<evidence type="ECO:0000259" key="3">
    <source>
        <dbReference type="Pfam" id="PF18184"/>
    </source>
</evidence>
<name>A0ABP7QC16_9ACTN</name>
<keyword evidence="1" id="KW-0812">Transmembrane</keyword>
<keyword evidence="5" id="KW-1185">Reference proteome</keyword>
<dbReference type="InterPro" id="IPR040884">
    <property type="entry name" value="SLATT_1"/>
</dbReference>
<feature type="transmembrane region" description="Helical" evidence="1">
    <location>
        <begin position="192"/>
        <end position="211"/>
    </location>
</feature>
<dbReference type="Pfam" id="PF18181">
    <property type="entry name" value="SLATT_1"/>
    <property type="match status" value="1"/>
</dbReference>
<dbReference type="EMBL" id="BAAAZX010000002">
    <property type="protein sequence ID" value="GAA3980072.1"/>
    <property type="molecule type" value="Genomic_DNA"/>
</dbReference>
<feature type="transmembrane region" description="Helical" evidence="1">
    <location>
        <begin position="217"/>
        <end position="234"/>
    </location>
</feature>
<protein>
    <submittedName>
        <fullName evidence="4">DUF4231 domain-containing protein</fullName>
    </submittedName>
</protein>
<evidence type="ECO:0000313" key="4">
    <source>
        <dbReference type="EMBL" id="GAA3980072.1"/>
    </source>
</evidence>
<keyword evidence="1" id="KW-1133">Transmembrane helix</keyword>
<dbReference type="Pfam" id="PF18184">
    <property type="entry name" value="SLATT_3"/>
    <property type="match status" value="1"/>
</dbReference>
<feature type="domain" description="SMODS and SLOG-associating 2TM effector" evidence="3">
    <location>
        <begin position="15"/>
        <end position="161"/>
    </location>
</feature>
<feature type="transmembrane region" description="Helical" evidence="1">
    <location>
        <begin position="56"/>
        <end position="77"/>
    </location>
</feature>
<reference evidence="5" key="1">
    <citation type="journal article" date="2019" name="Int. J. Syst. Evol. Microbiol.">
        <title>The Global Catalogue of Microorganisms (GCM) 10K type strain sequencing project: providing services to taxonomists for standard genome sequencing and annotation.</title>
        <authorList>
            <consortium name="The Broad Institute Genomics Platform"/>
            <consortium name="The Broad Institute Genome Sequencing Center for Infectious Disease"/>
            <person name="Wu L."/>
            <person name="Ma J."/>
        </authorList>
    </citation>
    <scope>NUCLEOTIDE SEQUENCE [LARGE SCALE GENOMIC DNA]</scope>
    <source>
        <strain evidence="5">JCM 16924</strain>
    </source>
</reference>
<comment type="caution">
    <text evidence="4">The sequence shown here is derived from an EMBL/GenBank/DDBJ whole genome shotgun (WGS) entry which is preliminary data.</text>
</comment>
<sequence length="291" mass="31624">MSGTTTGGLRDDDLPVVFRSSDAASLTGQRRYIGGTKWRLLLAVAAAACGVLDHRAAFLALVAVFVATLLVEVWLLAERPEQAWYDGRALAESTKTLAWRYAVGGAPFPADVPQGEAQLRFLERLRELVREAPSTSLVPMGSAVVTDAMNDLRGQDFAARKKAYVRHRVEDQLGWYTNKAQANVVRARRWRLLLIAVEGLGLTAAVLRLTGVLDFDLAGVLAAVLGAGSAWFAVRQYETLGRAYTFAATELSVVHDRLTQAGEAAWAQEVADAEEAISREHTMWRASRGAG</sequence>
<dbReference type="NCBIfam" id="NF033610">
    <property type="entry name" value="SLATT_3"/>
    <property type="match status" value="1"/>
</dbReference>
<keyword evidence="1" id="KW-0472">Membrane</keyword>
<proteinExistence type="predicted"/>